<dbReference type="OrthoDB" id="3063824at2759"/>
<reference evidence="1" key="1">
    <citation type="submission" date="2020-11" db="EMBL/GenBank/DDBJ databases">
        <authorList>
            <consortium name="DOE Joint Genome Institute"/>
            <person name="Ahrendt S."/>
            <person name="Riley R."/>
            <person name="Andreopoulos W."/>
            <person name="Labutti K."/>
            <person name="Pangilinan J."/>
            <person name="Ruiz-Duenas F.J."/>
            <person name="Barrasa J.M."/>
            <person name="Sanchez-Garcia M."/>
            <person name="Camarero S."/>
            <person name="Miyauchi S."/>
            <person name="Serrano A."/>
            <person name="Linde D."/>
            <person name="Babiker R."/>
            <person name="Drula E."/>
            <person name="Ayuso-Fernandez I."/>
            <person name="Pacheco R."/>
            <person name="Padilla G."/>
            <person name="Ferreira P."/>
            <person name="Barriuso J."/>
            <person name="Kellner H."/>
            <person name="Castanera R."/>
            <person name="Alfaro M."/>
            <person name="Ramirez L."/>
            <person name="Pisabarro A.G."/>
            <person name="Kuo A."/>
            <person name="Tritt A."/>
            <person name="Lipzen A."/>
            <person name="He G."/>
            <person name="Yan M."/>
            <person name="Ng V."/>
            <person name="Cullen D."/>
            <person name="Martin F."/>
            <person name="Rosso M.-N."/>
            <person name="Henrissat B."/>
            <person name="Hibbett D."/>
            <person name="Martinez A.T."/>
            <person name="Grigoriev I.V."/>
        </authorList>
    </citation>
    <scope>NUCLEOTIDE SEQUENCE</scope>
    <source>
        <strain evidence="1">CIRM-BRFM 674</strain>
    </source>
</reference>
<organism evidence="1 2">
    <name type="scientific">Pholiota conissans</name>
    <dbReference type="NCBI Taxonomy" id="109636"/>
    <lineage>
        <taxon>Eukaryota</taxon>
        <taxon>Fungi</taxon>
        <taxon>Dikarya</taxon>
        <taxon>Basidiomycota</taxon>
        <taxon>Agaricomycotina</taxon>
        <taxon>Agaricomycetes</taxon>
        <taxon>Agaricomycetidae</taxon>
        <taxon>Agaricales</taxon>
        <taxon>Agaricineae</taxon>
        <taxon>Strophariaceae</taxon>
        <taxon>Pholiota</taxon>
    </lineage>
</organism>
<accession>A0A9P5YT70</accession>
<keyword evidence="2" id="KW-1185">Reference proteome</keyword>
<sequence>MNQDGRASQSESSSDSLLQVVLLAFDRDGIRDPIRDHYAAILFPRSYEDAITSIREAFKEYLRSKPGQDECIDIYMPMLNLQGKSVFARADKKHWNLIVPKLRKSALGLREVNVPCSGVATFFDGLLWLAHGKRENGCTSWAKFNSRIDRPHSYQEAIEIIMQCKNNYQIQSTVSLRIGDKRKFKFFHFKDQLQLQQWKEFPEAAHSSEVIWQSVVPEGGETLGFMLV</sequence>
<evidence type="ECO:0000313" key="1">
    <source>
        <dbReference type="EMBL" id="KAF9474270.1"/>
    </source>
</evidence>
<name>A0A9P5YT70_9AGAR</name>
<protein>
    <submittedName>
        <fullName evidence="1">Uncharacterized protein</fullName>
    </submittedName>
</protein>
<gene>
    <name evidence="1" type="ORF">BDN70DRAFT_924711</name>
</gene>
<dbReference type="AlphaFoldDB" id="A0A9P5YT70"/>
<proteinExistence type="predicted"/>
<evidence type="ECO:0000313" key="2">
    <source>
        <dbReference type="Proteomes" id="UP000807469"/>
    </source>
</evidence>
<dbReference type="Proteomes" id="UP000807469">
    <property type="component" value="Unassembled WGS sequence"/>
</dbReference>
<dbReference type="EMBL" id="MU155388">
    <property type="protein sequence ID" value="KAF9474270.1"/>
    <property type="molecule type" value="Genomic_DNA"/>
</dbReference>
<comment type="caution">
    <text evidence="1">The sequence shown here is derived from an EMBL/GenBank/DDBJ whole genome shotgun (WGS) entry which is preliminary data.</text>
</comment>